<evidence type="ECO:0000313" key="3">
    <source>
        <dbReference type="Proteomes" id="UP000800093"/>
    </source>
</evidence>
<dbReference type="Proteomes" id="UP000800093">
    <property type="component" value="Unassembled WGS sequence"/>
</dbReference>
<name>A0A9P4TR99_9PLEO</name>
<organism evidence="2 3">
    <name type="scientific">Lojkania enalia</name>
    <dbReference type="NCBI Taxonomy" id="147567"/>
    <lineage>
        <taxon>Eukaryota</taxon>
        <taxon>Fungi</taxon>
        <taxon>Dikarya</taxon>
        <taxon>Ascomycota</taxon>
        <taxon>Pezizomycotina</taxon>
        <taxon>Dothideomycetes</taxon>
        <taxon>Pleosporomycetidae</taxon>
        <taxon>Pleosporales</taxon>
        <taxon>Pleosporales incertae sedis</taxon>
        <taxon>Lojkania</taxon>
    </lineage>
</organism>
<feature type="region of interest" description="Disordered" evidence="1">
    <location>
        <begin position="1"/>
        <end position="27"/>
    </location>
</feature>
<reference evidence="3" key="1">
    <citation type="journal article" date="2020" name="Stud. Mycol.">
        <title>101 Dothideomycetes genomes: A test case for predicting lifestyles and emergence of pathogens.</title>
        <authorList>
            <person name="Haridas S."/>
            <person name="Albert R."/>
            <person name="Binder M."/>
            <person name="Bloem J."/>
            <person name="LaButti K."/>
            <person name="Salamov A."/>
            <person name="Andreopoulos B."/>
            <person name="Baker S."/>
            <person name="Barry K."/>
            <person name="Bills G."/>
            <person name="Bluhm B."/>
            <person name="Cannon C."/>
            <person name="Castanera R."/>
            <person name="Culley D."/>
            <person name="Daum C."/>
            <person name="Ezra D."/>
            <person name="Gonzalez J."/>
            <person name="Henrissat B."/>
            <person name="Kuo A."/>
            <person name="Liang C."/>
            <person name="Lipzen A."/>
            <person name="Lutzoni F."/>
            <person name="Magnuson J."/>
            <person name="Mondo S."/>
            <person name="Nolan M."/>
            <person name="Ohm R."/>
            <person name="Pangilinan J."/>
            <person name="Park H.-J."/>
            <person name="Ramirez L."/>
            <person name="Alfaro M."/>
            <person name="Sun H."/>
            <person name="Tritt A."/>
            <person name="Yoshinaga Y."/>
            <person name="Zwiers L.-H."/>
            <person name="Turgeon B."/>
            <person name="Goodwin S."/>
            <person name="Spatafora J."/>
            <person name="Crous P."/>
            <person name="Grigoriev I."/>
        </authorList>
    </citation>
    <scope>NUCLEOTIDE SEQUENCE [LARGE SCALE GENOMIC DNA]</scope>
    <source>
        <strain evidence="3">CBS 304.66</strain>
    </source>
</reference>
<keyword evidence="3" id="KW-1185">Reference proteome</keyword>
<dbReference type="EMBL" id="ML986579">
    <property type="protein sequence ID" value="KAF2270742.1"/>
    <property type="molecule type" value="Genomic_DNA"/>
</dbReference>
<dbReference type="PANTHER" id="PTHR38790:SF4">
    <property type="entry name" value="2EXR DOMAIN-CONTAINING PROTEIN"/>
    <property type="match status" value="1"/>
</dbReference>
<comment type="caution">
    <text evidence="2">The sequence shown here is derived from an EMBL/GenBank/DDBJ whole genome shotgun (WGS) entry which is preliminary data.</text>
</comment>
<proteinExistence type="predicted"/>
<sequence>MVRTQKSANSSVSGQRQQRGVGPKGKVVRSTGLVKYPQVGLPTNRMMEQALHKNLPHVPPLKYLGNDLLDLSIPTTDPRAQIMERNVKESMLLALSPELRIQIMEYVIGYHHIHITRKPLLTTTSFVSRSAITTTAALLKNEPEQRETTQYRTWTQKYPDKFYNYVYPLDWKDYYRSSPVFQTLAVSLEGVCPDNRVIKPVDDHMTIIGGTCRQIYKEIALIPYSTNEFSFDSPYTMQYWLDNRWPDQLRAMKVLWIDLEWKSTYVERNLNNLSPTGTIFKVSRLAWRTAIAEWRSKSHPARYTDFDRLAAEERGFERWIRGRFPLNSKDFLGGRYVIEFID</sequence>
<evidence type="ECO:0000313" key="2">
    <source>
        <dbReference type="EMBL" id="KAF2270742.1"/>
    </source>
</evidence>
<dbReference type="PANTHER" id="PTHR38790">
    <property type="entry name" value="2EXR DOMAIN-CONTAINING PROTEIN-RELATED"/>
    <property type="match status" value="1"/>
</dbReference>
<accession>A0A9P4TR99</accession>
<gene>
    <name evidence="2" type="ORF">CC78DRAFT_611619</name>
</gene>
<protein>
    <submittedName>
        <fullName evidence="2">Uncharacterized protein</fullName>
    </submittedName>
</protein>
<dbReference type="OrthoDB" id="5413827at2759"/>
<evidence type="ECO:0000256" key="1">
    <source>
        <dbReference type="SAM" id="MobiDB-lite"/>
    </source>
</evidence>
<feature type="compositionally biased region" description="Polar residues" evidence="1">
    <location>
        <begin position="1"/>
        <end position="18"/>
    </location>
</feature>
<dbReference type="AlphaFoldDB" id="A0A9P4TR99"/>